<evidence type="ECO:0000256" key="5">
    <source>
        <dbReference type="ARBA" id="ARBA00022824"/>
    </source>
</evidence>
<keyword evidence="7 9" id="KW-0472">Membrane</keyword>
<dbReference type="Pfam" id="PF06645">
    <property type="entry name" value="SPC12"/>
    <property type="match status" value="1"/>
</dbReference>
<dbReference type="InterPro" id="IPR009542">
    <property type="entry name" value="Spc1/SPCS1"/>
</dbReference>
<dbReference type="EMBL" id="DF196788">
    <property type="protein sequence ID" value="GAC76793.1"/>
    <property type="molecule type" value="Genomic_DNA"/>
</dbReference>
<keyword evidence="5" id="KW-0256">Endoplasmic reticulum</keyword>
<evidence type="ECO:0000313" key="10">
    <source>
        <dbReference type="EMBL" id="GAC76793.1"/>
    </source>
</evidence>
<comment type="function">
    <text evidence="8">Component of the signal peptidase complex (SPC) which catalyzes the cleavage of N-terminal signal sequences from nascent proteins as they are translocated into the lumen of the endoplasmic reticulum. Dispensable for SPC enzymatic activity.</text>
</comment>
<dbReference type="GO" id="GO:0005787">
    <property type="term" value="C:signal peptidase complex"/>
    <property type="evidence" value="ECO:0007669"/>
    <property type="project" value="InterPro"/>
</dbReference>
<evidence type="ECO:0000256" key="6">
    <source>
        <dbReference type="ARBA" id="ARBA00022989"/>
    </source>
</evidence>
<dbReference type="PANTHER" id="PTHR13202:SF0">
    <property type="entry name" value="SIGNAL PEPTIDASE COMPLEX SUBUNIT 1"/>
    <property type="match status" value="1"/>
</dbReference>
<keyword evidence="4 9" id="KW-0812">Transmembrane</keyword>
<evidence type="ECO:0000256" key="1">
    <source>
        <dbReference type="ARBA" id="ARBA00004477"/>
    </source>
</evidence>
<organism evidence="10 11">
    <name type="scientific">Pseudozyma antarctica (strain T-34)</name>
    <name type="common">Yeast</name>
    <name type="synonym">Candida antarctica</name>
    <dbReference type="NCBI Taxonomy" id="1151754"/>
    <lineage>
        <taxon>Eukaryota</taxon>
        <taxon>Fungi</taxon>
        <taxon>Dikarya</taxon>
        <taxon>Basidiomycota</taxon>
        <taxon>Ustilaginomycotina</taxon>
        <taxon>Ustilaginomycetes</taxon>
        <taxon>Ustilaginales</taxon>
        <taxon>Ustilaginaceae</taxon>
        <taxon>Moesziomyces</taxon>
    </lineage>
</organism>
<feature type="transmembrane region" description="Helical" evidence="9">
    <location>
        <begin position="48"/>
        <end position="70"/>
    </location>
</feature>
<dbReference type="GO" id="GO:0045047">
    <property type="term" value="P:protein targeting to ER"/>
    <property type="evidence" value="ECO:0007669"/>
    <property type="project" value="TreeGrafter"/>
</dbReference>
<proteinExistence type="inferred from homology"/>
<evidence type="ECO:0000256" key="8">
    <source>
        <dbReference type="ARBA" id="ARBA00045204"/>
    </source>
</evidence>
<dbReference type="STRING" id="1151754.M9MG66"/>
<protein>
    <recommendedName>
        <fullName evidence="3">Signal peptidase complex subunit 1</fullName>
    </recommendedName>
</protein>
<dbReference type="AlphaFoldDB" id="M9MG66"/>
<dbReference type="Proteomes" id="UP000011976">
    <property type="component" value="Unassembled WGS sequence"/>
</dbReference>
<reference evidence="11" key="1">
    <citation type="journal article" date="2013" name="Genome Announc.">
        <title>Genome sequence of the basidiomycetous yeast Pseudozyma antarctica T-34, a producer of the glycolipid biosurfactants mannosylerythritol lipids.</title>
        <authorList>
            <person name="Morita T."/>
            <person name="Koike H."/>
            <person name="Koyama Y."/>
            <person name="Hagiwara H."/>
            <person name="Ito E."/>
            <person name="Fukuoka T."/>
            <person name="Imura T."/>
            <person name="Machida M."/>
            <person name="Kitamoto D."/>
        </authorList>
    </citation>
    <scope>NUCLEOTIDE SEQUENCE [LARGE SCALE GENOMIC DNA]</scope>
    <source>
        <strain evidence="11">T-34</strain>
    </source>
</reference>
<evidence type="ECO:0000256" key="2">
    <source>
        <dbReference type="ARBA" id="ARBA00005245"/>
    </source>
</evidence>
<dbReference type="GO" id="GO:0006465">
    <property type="term" value="P:signal peptide processing"/>
    <property type="evidence" value="ECO:0007669"/>
    <property type="project" value="InterPro"/>
</dbReference>
<evidence type="ECO:0000256" key="9">
    <source>
        <dbReference type="SAM" id="Phobius"/>
    </source>
</evidence>
<dbReference type="PANTHER" id="PTHR13202">
    <property type="entry name" value="MICROSOMAL SIGNAL PEPTIDASE 12 KDA SUBUNIT"/>
    <property type="match status" value="1"/>
</dbReference>
<comment type="subcellular location">
    <subcellularLocation>
        <location evidence="1">Endoplasmic reticulum membrane</location>
        <topology evidence="1">Multi-pass membrane protein</topology>
    </subcellularLocation>
</comment>
<evidence type="ECO:0000313" key="11">
    <source>
        <dbReference type="Proteomes" id="UP000011976"/>
    </source>
</evidence>
<evidence type="ECO:0000256" key="3">
    <source>
        <dbReference type="ARBA" id="ARBA00017059"/>
    </source>
</evidence>
<evidence type="ECO:0000256" key="4">
    <source>
        <dbReference type="ARBA" id="ARBA00022692"/>
    </source>
</evidence>
<dbReference type="OrthoDB" id="263893at2759"/>
<name>M9MG66_PSEA3</name>
<comment type="similarity">
    <text evidence="2">Belongs to the SPCS1 family.</text>
</comment>
<evidence type="ECO:0000256" key="7">
    <source>
        <dbReference type="ARBA" id="ARBA00023136"/>
    </source>
</evidence>
<sequence length="87" mass="9744">MESIQRFVDGKIDFQGQRLADRIMQEGLVAGASVAFLAGYFTQNMQLCMLIFAAATALVAIVTVPGWGWYNKHKTEWLPNRPAEPEK</sequence>
<keyword evidence="6 9" id="KW-1133">Transmembrane helix</keyword>
<gene>
    <name evidence="10" type="ORF">PANT_22d00195</name>
</gene>
<accession>M9MG66</accession>